<evidence type="ECO:0000259" key="8">
    <source>
        <dbReference type="Pfam" id="PF06738"/>
    </source>
</evidence>
<protein>
    <submittedName>
        <fullName evidence="9">Threonine/serine exporter family protein</fullName>
    </submittedName>
</protein>
<feature type="transmembrane region" description="Helical" evidence="7">
    <location>
        <begin position="232"/>
        <end position="251"/>
    </location>
</feature>
<keyword evidence="3 7" id="KW-0812">Transmembrane</keyword>
<keyword evidence="2" id="KW-1003">Cell membrane</keyword>
<organism evidence="9 10">
    <name type="scientific">Enterococcus asini</name>
    <dbReference type="NCBI Taxonomy" id="57732"/>
    <lineage>
        <taxon>Bacteria</taxon>
        <taxon>Bacillati</taxon>
        <taxon>Bacillota</taxon>
        <taxon>Bacilli</taxon>
        <taxon>Lactobacillales</taxon>
        <taxon>Enterococcaceae</taxon>
        <taxon>Enterococcus</taxon>
    </lineage>
</organism>
<gene>
    <name evidence="9" type="ORF">P7H43_06340</name>
</gene>
<dbReference type="AlphaFoldDB" id="A0AAW8TV89"/>
<accession>A0AAW8TV89</accession>
<comment type="caution">
    <text evidence="9">The sequence shown here is derived from an EMBL/GenBank/DDBJ whole genome shotgun (WGS) entry which is preliminary data.</text>
</comment>
<dbReference type="GO" id="GO:0022857">
    <property type="term" value="F:transmembrane transporter activity"/>
    <property type="evidence" value="ECO:0007669"/>
    <property type="project" value="InterPro"/>
</dbReference>
<feature type="domain" description="Threonine/serine exporter-like N-terminal" evidence="8">
    <location>
        <begin position="11"/>
        <end position="247"/>
    </location>
</feature>
<comment type="similarity">
    <text evidence="6">Belongs to the ThrE exporter (TC 2.A.79) family.</text>
</comment>
<keyword evidence="4 7" id="KW-1133">Transmembrane helix</keyword>
<sequence length="252" mass="27164">METRKKLILKTCVLAGKIMMENGSEVYRVEDTMNRIAANAGEIDCVSYVTATGLFMGFKEEAYCLLEEVHERAINLEKVVAVNRLSREFAAGALSLEELYQQLLVAQQKTPSFRLSTQLISAGIVSCTLMYIFGGSWFDFPATFVIGALGFLIAYLVKKWLRISFLDMFAAAVMIGFLAVLSVKIGVAQNADNLIIGAVMPLVPGVAITNSFRDIMAGDLISGTSRGIEAVFTAAAIGMGIAFVLSISGGAF</sequence>
<evidence type="ECO:0000313" key="9">
    <source>
        <dbReference type="EMBL" id="MDT2810095.1"/>
    </source>
</evidence>
<feature type="transmembrane region" description="Helical" evidence="7">
    <location>
        <begin position="169"/>
        <end position="188"/>
    </location>
</feature>
<name>A0AAW8TV89_9ENTE</name>
<dbReference type="PANTHER" id="PTHR34390">
    <property type="entry name" value="UPF0442 PROTEIN YJJB-RELATED"/>
    <property type="match status" value="1"/>
</dbReference>
<reference evidence="9" key="1">
    <citation type="submission" date="2023-03" db="EMBL/GenBank/DDBJ databases">
        <authorList>
            <person name="Shen W."/>
            <person name="Cai J."/>
        </authorList>
    </citation>
    <scope>NUCLEOTIDE SEQUENCE</scope>
    <source>
        <strain evidence="9">B226-2</strain>
    </source>
</reference>
<evidence type="ECO:0000313" key="10">
    <source>
        <dbReference type="Proteomes" id="UP001256711"/>
    </source>
</evidence>
<feature type="transmembrane region" description="Helical" evidence="7">
    <location>
        <begin position="194"/>
        <end position="212"/>
    </location>
</feature>
<proteinExistence type="inferred from homology"/>
<evidence type="ECO:0000256" key="5">
    <source>
        <dbReference type="ARBA" id="ARBA00023136"/>
    </source>
</evidence>
<evidence type="ECO:0000256" key="3">
    <source>
        <dbReference type="ARBA" id="ARBA00022692"/>
    </source>
</evidence>
<dbReference type="PANTHER" id="PTHR34390:SF2">
    <property type="entry name" value="SUCCINATE TRANSPORTER SUBUNIT YJJP-RELATED"/>
    <property type="match status" value="1"/>
</dbReference>
<dbReference type="InterPro" id="IPR050539">
    <property type="entry name" value="ThrE_Dicarb/AminoAcid_Exp"/>
</dbReference>
<evidence type="ECO:0000256" key="7">
    <source>
        <dbReference type="SAM" id="Phobius"/>
    </source>
</evidence>
<evidence type="ECO:0000256" key="4">
    <source>
        <dbReference type="ARBA" id="ARBA00022989"/>
    </source>
</evidence>
<dbReference type="Proteomes" id="UP001256711">
    <property type="component" value="Unassembled WGS sequence"/>
</dbReference>
<dbReference type="EMBL" id="JARQBJ010000002">
    <property type="protein sequence ID" value="MDT2810095.1"/>
    <property type="molecule type" value="Genomic_DNA"/>
</dbReference>
<feature type="transmembrane region" description="Helical" evidence="7">
    <location>
        <begin position="140"/>
        <end position="157"/>
    </location>
</feature>
<dbReference type="RefSeq" id="WP_311835316.1">
    <property type="nucleotide sequence ID" value="NZ_JARQBJ010000002.1"/>
</dbReference>
<dbReference type="GO" id="GO:0015744">
    <property type="term" value="P:succinate transport"/>
    <property type="evidence" value="ECO:0007669"/>
    <property type="project" value="TreeGrafter"/>
</dbReference>
<evidence type="ECO:0000256" key="2">
    <source>
        <dbReference type="ARBA" id="ARBA00022475"/>
    </source>
</evidence>
<dbReference type="InterPro" id="IPR010619">
    <property type="entry name" value="ThrE-like_N"/>
</dbReference>
<comment type="subcellular location">
    <subcellularLocation>
        <location evidence="1">Cell membrane</location>
        <topology evidence="1">Multi-pass membrane protein</topology>
    </subcellularLocation>
</comment>
<dbReference type="Pfam" id="PF06738">
    <property type="entry name" value="ThrE"/>
    <property type="match status" value="1"/>
</dbReference>
<dbReference type="GO" id="GO:0005886">
    <property type="term" value="C:plasma membrane"/>
    <property type="evidence" value="ECO:0007669"/>
    <property type="project" value="UniProtKB-SubCell"/>
</dbReference>
<evidence type="ECO:0000256" key="6">
    <source>
        <dbReference type="ARBA" id="ARBA00034125"/>
    </source>
</evidence>
<evidence type="ECO:0000256" key="1">
    <source>
        <dbReference type="ARBA" id="ARBA00004651"/>
    </source>
</evidence>
<keyword evidence="5 7" id="KW-0472">Membrane</keyword>